<dbReference type="AlphaFoldDB" id="A0A7T7ZUS1"/>
<protein>
    <recommendedName>
        <fullName evidence="1">Carrier domain-containing protein</fullName>
    </recommendedName>
</protein>
<reference evidence="2 3" key="1">
    <citation type="submission" date="2020-12" db="EMBL/GenBank/DDBJ databases">
        <title>FDA dAtabase for Regulatory Grade micrObial Sequences (FDA-ARGOS): Supporting development and validation of Infectious Disease Dx tests.</title>
        <authorList>
            <person name="Sproer C."/>
            <person name="Gronow S."/>
            <person name="Severitt S."/>
            <person name="Schroder I."/>
            <person name="Tallon L."/>
            <person name="Sadzewicz L."/>
            <person name="Zhao X."/>
            <person name="Boylan J."/>
            <person name="Ott S."/>
            <person name="Bowen H."/>
            <person name="Vavikolanu K."/>
            <person name="Mehta A."/>
            <person name="Aluvathingal J."/>
            <person name="Nadendla S."/>
            <person name="Lowell S."/>
            <person name="Myers T."/>
            <person name="Yan Y."/>
            <person name="Sichtig H."/>
        </authorList>
    </citation>
    <scope>NUCLEOTIDE SEQUENCE [LARGE SCALE GENOMIC DNA]</scope>
    <source>
        <strain evidence="2 3">FDAARGOS_989</strain>
    </source>
</reference>
<dbReference type="PANTHER" id="PTHR45398:SF1">
    <property type="entry name" value="ENZYME, PUTATIVE (JCVI)-RELATED"/>
    <property type="match status" value="1"/>
</dbReference>
<dbReference type="Proteomes" id="UP000595871">
    <property type="component" value="Chromosome"/>
</dbReference>
<gene>
    <name evidence="2" type="ORF">I6H46_06410</name>
</gene>
<evidence type="ECO:0000313" key="2">
    <source>
        <dbReference type="EMBL" id="QQN55543.1"/>
    </source>
</evidence>
<accession>A0A7T7ZUS1</accession>
<organism evidence="2 3">
    <name type="scientific">Anaerococcus obesiensis</name>
    <dbReference type="NCBI Taxonomy" id="1287640"/>
    <lineage>
        <taxon>Bacteria</taxon>
        <taxon>Bacillati</taxon>
        <taxon>Bacillota</taxon>
        <taxon>Tissierellia</taxon>
        <taxon>Tissierellales</taxon>
        <taxon>Peptoniphilaceae</taxon>
        <taxon>Anaerococcus</taxon>
    </lineage>
</organism>
<feature type="domain" description="Carrier" evidence="1">
    <location>
        <begin position="63"/>
        <end position="103"/>
    </location>
</feature>
<keyword evidence="3" id="KW-1185">Reference proteome</keyword>
<dbReference type="InterPro" id="IPR009081">
    <property type="entry name" value="PP-bd_ACP"/>
</dbReference>
<dbReference type="InterPro" id="IPR036736">
    <property type="entry name" value="ACP-like_sf"/>
</dbReference>
<evidence type="ECO:0000259" key="1">
    <source>
        <dbReference type="PROSITE" id="PS50075"/>
    </source>
</evidence>
<sequence>MEIDREKINESIKGYLPNYMIPSKVYYVESIMLNSNGKIDQEKNFDIINAENNEEKVYTANNEATSETEEKILKICKNLLETEDLTLESNFYDFGADSLIIAK</sequence>
<dbReference type="KEGG" id="aob:I6H46_06410"/>
<dbReference type="RefSeq" id="WP_200225669.1">
    <property type="nucleotide sequence ID" value="NZ_CP067016.1"/>
</dbReference>
<dbReference type="Gene3D" id="3.30.300.30">
    <property type="match status" value="1"/>
</dbReference>
<dbReference type="SUPFAM" id="SSF56801">
    <property type="entry name" value="Acetyl-CoA synthetase-like"/>
    <property type="match status" value="1"/>
</dbReference>
<evidence type="ECO:0000313" key="3">
    <source>
        <dbReference type="Proteomes" id="UP000595871"/>
    </source>
</evidence>
<name>A0A7T7ZUS1_9FIRM</name>
<proteinExistence type="predicted"/>
<dbReference type="PANTHER" id="PTHR45398">
    <property type="match status" value="1"/>
</dbReference>
<dbReference type="PROSITE" id="PS50075">
    <property type="entry name" value="CARRIER"/>
    <property type="match status" value="1"/>
</dbReference>
<dbReference type="SUPFAM" id="SSF47336">
    <property type="entry name" value="ACP-like"/>
    <property type="match status" value="1"/>
</dbReference>
<dbReference type="EMBL" id="CP067016">
    <property type="protein sequence ID" value="QQN55543.1"/>
    <property type="molecule type" value="Genomic_DNA"/>
</dbReference>
<dbReference type="InterPro" id="IPR045851">
    <property type="entry name" value="AMP-bd_C_sf"/>
</dbReference>
<dbReference type="Gene3D" id="1.10.1200.10">
    <property type="entry name" value="ACP-like"/>
    <property type="match status" value="1"/>
</dbReference>